<evidence type="ECO:0000313" key="3">
    <source>
        <dbReference type="Proteomes" id="UP000784294"/>
    </source>
</evidence>
<feature type="compositionally biased region" description="Acidic residues" evidence="1">
    <location>
        <begin position="48"/>
        <end position="63"/>
    </location>
</feature>
<feature type="region of interest" description="Disordered" evidence="1">
    <location>
        <begin position="37"/>
        <end position="95"/>
    </location>
</feature>
<name>A0A448WXG7_9PLAT</name>
<evidence type="ECO:0000256" key="1">
    <source>
        <dbReference type="SAM" id="MobiDB-lite"/>
    </source>
</evidence>
<gene>
    <name evidence="2" type="ORF">PXEA_LOCUS16092</name>
</gene>
<accession>A0A448WXG7</accession>
<organism evidence="2 3">
    <name type="scientific">Protopolystoma xenopodis</name>
    <dbReference type="NCBI Taxonomy" id="117903"/>
    <lineage>
        <taxon>Eukaryota</taxon>
        <taxon>Metazoa</taxon>
        <taxon>Spiralia</taxon>
        <taxon>Lophotrochozoa</taxon>
        <taxon>Platyhelminthes</taxon>
        <taxon>Monogenea</taxon>
        <taxon>Polyopisthocotylea</taxon>
        <taxon>Polystomatidea</taxon>
        <taxon>Polystomatidae</taxon>
        <taxon>Protopolystoma</taxon>
    </lineage>
</organism>
<reference evidence="2" key="1">
    <citation type="submission" date="2018-11" db="EMBL/GenBank/DDBJ databases">
        <authorList>
            <consortium name="Pathogen Informatics"/>
        </authorList>
    </citation>
    <scope>NUCLEOTIDE SEQUENCE</scope>
</reference>
<feature type="compositionally biased region" description="Polar residues" evidence="1">
    <location>
        <begin position="82"/>
        <end position="95"/>
    </location>
</feature>
<dbReference type="Proteomes" id="UP000784294">
    <property type="component" value="Unassembled WGS sequence"/>
</dbReference>
<dbReference type="AlphaFoldDB" id="A0A448WXG7"/>
<sequence length="95" mass="10546">MQLDLFVFSFLDSTTLSNLQAESAPWNSGNLLSVPAYRSHYGEGGGPEVEDLEEEDWEDEEDPDGSHSSLSSNYLILPKGENSLQTRGEFQPTVH</sequence>
<proteinExistence type="predicted"/>
<dbReference type="EMBL" id="CAAALY010057706">
    <property type="protein sequence ID" value="VEL22652.1"/>
    <property type="molecule type" value="Genomic_DNA"/>
</dbReference>
<comment type="caution">
    <text evidence="2">The sequence shown here is derived from an EMBL/GenBank/DDBJ whole genome shotgun (WGS) entry which is preliminary data.</text>
</comment>
<protein>
    <submittedName>
        <fullName evidence="2">Uncharacterized protein</fullName>
    </submittedName>
</protein>
<keyword evidence="3" id="KW-1185">Reference proteome</keyword>
<evidence type="ECO:0000313" key="2">
    <source>
        <dbReference type="EMBL" id="VEL22652.1"/>
    </source>
</evidence>